<evidence type="ECO:0000256" key="1">
    <source>
        <dbReference type="RuleBase" id="RU004915"/>
    </source>
</evidence>
<dbReference type="PANTHER" id="PTHR33453">
    <property type="match status" value="1"/>
</dbReference>
<dbReference type="InterPro" id="IPR036041">
    <property type="entry name" value="Ribosome-inact_prot_sf"/>
</dbReference>
<dbReference type="Proteomes" id="UP000324897">
    <property type="component" value="Unassembled WGS sequence"/>
</dbReference>
<dbReference type="GO" id="GO:0090729">
    <property type="term" value="F:toxin activity"/>
    <property type="evidence" value="ECO:0007669"/>
    <property type="project" value="UniProtKB-KW"/>
</dbReference>
<feature type="chain" id="PRO_5023854198" description="rRNA N-glycosylase" evidence="2">
    <location>
        <begin position="25"/>
        <end position="298"/>
    </location>
</feature>
<name>A0A5J9W692_9POAL</name>
<protein>
    <recommendedName>
        <fullName evidence="1">rRNA N-glycosylase</fullName>
        <ecNumber evidence="1">3.2.2.22</ecNumber>
    </recommendedName>
</protein>
<gene>
    <name evidence="3" type="ORF">EJB05_09951</name>
</gene>
<feature type="signal peptide" evidence="2">
    <location>
        <begin position="1"/>
        <end position="24"/>
    </location>
</feature>
<dbReference type="InterPro" id="IPR001574">
    <property type="entry name" value="Ribosome_inactivat_prot"/>
</dbReference>
<dbReference type="GO" id="GO:0017148">
    <property type="term" value="P:negative regulation of translation"/>
    <property type="evidence" value="ECO:0007669"/>
    <property type="project" value="UniProtKB-KW"/>
</dbReference>
<dbReference type="GO" id="GO:0030598">
    <property type="term" value="F:rRNA N-glycosylase activity"/>
    <property type="evidence" value="ECO:0007669"/>
    <property type="project" value="UniProtKB-EC"/>
</dbReference>
<keyword evidence="1" id="KW-0611">Plant defense</keyword>
<dbReference type="EC" id="3.2.2.22" evidence="1"/>
<dbReference type="AlphaFoldDB" id="A0A5J9W692"/>
<proteinExistence type="inferred from homology"/>
<dbReference type="PANTHER" id="PTHR33453:SF40">
    <property type="entry name" value="RRNA N-GLYCOSYLASE"/>
    <property type="match status" value="1"/>
</dbReference>
<comment type="similarity">
    <text evidence="1">Belongs to the ribosome-inactivating protein family.</text>
</comment>
<dbReference type="EMBL" id="RWGY01000005">
    <property type="protein sequence ID" value="TVU43476.1"/>
    <property type="molecule type" value="Genomic_DNA"/>
</dbReference>
<dbReference type="InterPro" id="IPR016138">
    <property type="entry name" value="Ribosome_inactivat_prot_sub1"/>
</dbReference>
<dbReference type="Gramene" id="TVU43476">
    <property type="protein sequence ID" value="TVU43476"/>
    <property type="gene ID" value="EJB05_09951"/>
</dbReference>
<keyword evidence="1" id="KW-0800">Toxin</keyword>
<accession>A0A5J9W692</accession>
<dbReference type="GO" id="GO:0006952">
    <property type="term" value="P:defense response"/>
    <property type="evidence" value="ECO:0007669"/>
    <property type="project" value="UniProtKB-KW"/>
</dbReference>
<evidence type="ECO:0000256" key="2">
    <source>
        <dbReference type="SAM" id="SignalP"/>
    </source>
</evidence>
<comment type="catalytic activity">
    <reaction evidence="1">
        <text>Endohydrolysis of the N-glycosidic bond at one specific adenosine on the 28S rRNA.</text>
        <dbReference type="EC" id="3.2.2.22"/>
    </reaction>
</comment>
<keyword evidence="1" id="KW-0652">Protein synthesis inhibitor</keyword>
<evidence type="ECO:0000313" key="3">
    <source>
        <dbReference type="EMBL" id="TVU43476.1"/>
    </source>
</evidence>
<organism evidence="3 4">
    <name type="scientific">Eragrostis curvula</name>
    <name type="common">weeping love grass</name>
    <dbReference type="NCBI Taxonomy" id="38414"/>
    <lineage>
        <taxon>Eukaryota</taxon>
        <taxon>Viridiplantae</taxon>
        <taxon>Streptophyta</taxon>
        <taxon>Embryophyta</taxon>
        <taxon>Tracheophyta</taxon>
        <taxon>Spermatophyta</taxon>
        <taxon>Magnoliopsida</taxon>
        <taxon>Liliopsida</taxon>
        <taxon>Poales</taxon>
        <taxon>Poaceae</taxon>
        <taxon>PACMAD clade</taxon>
        <taxon>Chloridoideae</taxon>
        <taxon>Eragrostideae</taxon>
        <taxon>Eragrostidinae</taxon>
        <taxon>Eragrostis</taxon>
    </lineage>
</organism>
<keyword evidence="1" id="KW-0378">Hydrolase</keyword>
<dbReference type="Gene3D" id="3.40.420.10">
    <property type="entry name" value="Ricin (A subunit), domain 1"/>
    <property type="match status" value="1"/>
</dbReference>
<comment type="caution">
    <text evidence="3">The sequence shown here is derived from an EMBL/GenBank/DDBJ whole genome shotgun (WGS) entry which is preliminary data.</text>
</comment>
<reference evidence="3 4" key="1">
    <citation type="journal article" date="2019" name="Sci. Rep.">
        <title>A high-quality genome of Eragrostis curvula grass provides insights into Poaceae evolution and supports new strategies to enhance forage quality.</title>
        <authorList>
            <person name="Carballo J."/>
            <person name="Santos B.A.C.M."/>
            <person name="Zappacosta D."/>
            <person name="Garbus I."/>
            <person name="Selva J.P."/>
            <person name="Gallo C.A."/>
            <person name="Diaz A."/>
            <person name="Albertini E."/>
            <person name="Caccamo M."/>
            <person name="Echenique V."/>
        </authorList>
    </citation>
    <scope>NUCLEOTIDE SEQUENCE [LARGE SCALE GENOMIC DNA]</scope>
    <source>
        <strain evidence="4">cv. Victoria</strain>
        <tissue evidence="3">Leaf</tissue>
    </source>
</reference>
<keyword evidence="4" id="KW-1185">Reference proteome</keyword>
<keyword evidence="2" id="KW-0732">Signal</keyword>
<dbReference type="Pfam" id="PF00161">
    <property type="entry name" value="RIP"/>
    <property type="match status" value="1"/>
</dbReference>
<evidence type="ECO:0000313" key="4">
    <source>
        <dbReference type="Proteomes" id="UP000324897"/>
    </source>
</evidence>
<dbReference type="SUPFAM" id="SSF56371">
    <property type="entry name" value="Ribosome inactivating proteins (RIP)"/>
    <property type="match status" value="1"/>
</dbReference>
<sequence length="298" mass="33791">MDCFPSITLLLLLVALTLPQQACGIEVTDEMIGNTPARVIRYRASEDSLEDATDTYIDVLNTEERWDTPLLPLQLGHNKPPRRWVPLDVEARNPEDKARLLTRDDNMYIGGFANATGHLFSFDTHEGSLEEAGATALSRGDSYRAFLEADAKESIVERLQRLPLGPDYYDEDVRTFSRFPYVSPEAYGNACARMAIVHCEAARNKKIRARIKEIWESGTEGYLDKKQVLYFMSWSRISLFLFCADRNIKMTGTDASQVRKLGIETIQDAKDTLSVIIRPVRWDPNNAEKSCSTNQKMN</sequence>